<keyword evidence="7" id="KW-1015">Disulfide bond</keyword>
<dbReference type="Gene3D" id="2.40.30.10">
    <property type="entry name" value="Translation factors"/>
    <property type="match status" value="1"/>
</dbReference>
<dbReference type="PANTHER" id="PTHR11933">
    <property type="entry name" value="TRNA 5-METHYLAMINOMETHYL-2-THIOURIDYLATE -METHYLTRANSFERASE"/>
    <property type="match status" value="1"/>
</dbReference>
<dbReference type="InterPro" id="IPR004506">
    <property type="entry name" value="MnmA-like"/>
</dbReference>
<dbReference type="InterPro" id="IPR046885">
    <property type="entry name" value="MnmA-like_C"/>
</dbReference>
<dbReference type="NCBIfam" id="NF001138">
    <property type="entry name" value="PRK00143.1"/>
    <property type="match status" value="1"/>
</dbReference>
<evidence type="ECO:0000313" key="12">
    <source>
        <dbReference type="EMBL" id="MBB1126900.1"/>
    </source>
</evidence>
<gene>
    <name evidence="9 12" type="primary">mnmA</name>
    <name evidence="12" type="ORF">HUK38_11795</name>
</gene>
<dbReference type="NCBIfam" id="TIGR00420">
    <property type="entry name" value="trmU"/>
    <property type="match status" value="1"/>
</dbReference>
<evidence type="ECO:0000256" key="7">
    <source>
        <dbReference type="ARBA" id="ARBA00023157"/>
    </source>
</evidence>
<feature type="binding site" evidence="9">
    <location>
        <position position="34"/>
    </location>
    <ligand>
        <name>ATP</name>
        <dbReference type="ChEBI" id="CHEBI:30616"/>
    </ligand>
</feature>
<dbReference type="InterPro" id="IPR014729">
    <property type="entry name" value="Rossmann-like_a/b/a_fold"/>
</dbReference>
<evidence type="ECO:0000256" key="8">
    <source>
        <dbReference type="ARBA" id="ARBA00051542"/>
    </source>
</evidence>
<evidence type="ECO:0000256" key="4">
    <source>
        <dbReference type="ARBA" id="ARBA00022741"/>
    </source>
</evidence>
<keyword evidence="4 9" id="KW-0547">Nucleotide-binding</keyword>
<evidence type="ECO:0000313" key="13">
    <source>
        <dbReference type="Proteomes" id="UP000548632"/>
    </source>
</evidence>
<dbReference type="HAMAP" id="MF_00144">
    <property type="entry name" value="tRNA_thiouridyl_MnmA"/>
    <property type="match status" value="1"/>
</dbReference>
<evidence type="ECO:0000256" key="2">
    <source>
        <dbReference type="ARBA" id="ARBA00022679"/>
    </source>
</evidence>
<comment type="similarity">
    <text evidence="9">Belongs to the MnmA/TRMU family.</text>
</comment>
<evidence type="ECO:0000256" key="9">
    <source>
        <dbReference type="HAMAP-Rule" id="MF_00144"/>
    </source>
</evidence>
<feature type="active site" description="Nucleophile" evidence="9">
    <location>
        <position position="99"/>
    </location>
</feature>
<comment type="catalytic activity">
    <reaction evidence="8 9">
        <text>S-sulfanyl-L-cysteinyl-[protein] + uridine(34) in tRNA + AH2 + ATP = 2-thiouridine(34) in tRNA + L-cysteinyl-[protein] + A + AMP + diphosphate + H(+)</text>
        <dbReference type="Rhea" id="RHEA:47032"/>
        <dbReference type="Rhea" id="RHEA-COMP:10131"/>
        <dbReference type="Rhea" id="RHEA-COMP:11726"/>
        <dbReference type="Rhea" id="RHEA-COMP:11727"/>
        <dbReference type="Rhea" id="RHEA-COMP:11728"/>
        <dbReference type="ChEBI" id="CHEBI:13193"/>
        <dbReference type="ChEBI" id="CHEBI:15378"/>
        <dbReference type="ChEBI" id="CHEBI:17499"/>
        <dbReference type="ChEBI" id="CHEBI:29950"/>
        <dbReference type="ChEBI" id="CHEBI:30616"/>
        <dbReference type="ChEBI" id="CHEBI:33019"/>
        <dbReference type="ChEBI" id="CHEBI:61963"/>
        <dbReference type="ChEBI" id="CHEBI:65315"/>
        <dbReference type="ChEBI" id="CHEBI:87170"/>
        <dbReference type="ChEBI" id="CHEBI:456215"/>
        <dbReference type="EC" id="2.8.1.13"/>
    </reaction>
</comment>
<sequence>MRQRVIIGLSGGVDSAVAAHCLLIAGYAVEAVFMKNWEEDDTPSYCAAAADLADAKAVAQQLNIQLHAVNFATEYWERVFTPVLTDYQLLRTPNPDVLCNREIKFQVFLEYALARGAHWIATGHYARVRQTAAGCQLELAADLDKDQTYFLYLLNQQQLSKALFPLADLTKTQVRSIAHSLGLINANKRDSTGICFIGERRVREFFARYLPAQPGAIETPNGQVIGQHHGLAFYTLGQRQGLGIGGIAGANEAPWFVIAKDAERNVLVVAQGEHPLLYANALRGEQLHWIAGQAPIELPLNCQCRLRHRQSLQDCTLTVINQDDTCHIQFAISQRAITPGQSVVFYQNAVCLGGCIVTEAIRDMNDFDN</sequence>
<dbReference type="Proteomes" id="UP000548632">
    <property type="component" value="Unassembled WGS sequence"/>
</dbReference>
<dbReference type="GO" id="GO:0000049">
    <property type="term" value="F:tRNA binding"/>
    <property type="evidence" value="ECO:0007669"/>
    <property type="project" value="UniProtKB-KW"/>
</dbReference>
<dbReference type="Gene3D" id="2.30.30.280">
    <property type="entry name" value="Adenine nucleotide alpha hydrolases-like domains"/>
    <property type="match status" value="1"/>
</dbReference>
<proteinExistence type="inferred from homology"/>
<dbReference type="GO" id="GO:0005524">
    <property type="term" value="F:ATP binding"/>
    <property type="evidence" value="ECO:0007669"/>
    <property type="project" value="UniProtKB-KW"/>
</dbReference>
<keyword evidence="2 9" id="KW-0808">Transferase</keyword>
<feature type="binding site" evidence="9">
    <location>
        <position position="123"/>
    </location>
    <ligand>
        <name>ATP</name>
        <dbReference type="ChEBI" id="CHEBI:30616"/>
    </ligand>
</feature>
<keyword evidence="1 9" id="KW-0820">tRNA-binding</keyword>
<comment type="caution">
    <text evidence="9">Lacks conserved residue(s) required for the propagation of feature annotation.</text>
</comment>
<evidence type="ECO:0000256" key="3">
    <source>
        <dbReference type="ARBA" id="ARBA00022694"/>
    </source>
</evidence>
<feature type="binding site" evidence="9">
    <location>
        <begin position="8"/>
        <end position="15"/>
    </location>
    <ligand>
        <name>ATP</name>
        <dbReference type="ChEBI" id="CHEBI:30616"/>
    </ligand>
</feature>
<evidence type="ECO:0000259" key="11">
    <source>
        <dbReference type="Pfam" id="PF20259"/>
    </source>
</evidence>
<dbReference type="GO" id="GO:0002143">
    <property type="term" value="P:tRNA wobble position uridine thiolation"/>
    <property type="evidence" value="ECO:0007669"/>
    <property type="project" value="TreeGrafter"/>
</dbReference>
<feature type="region of interest" description="Interaction with target base in tRNA" evidence="9">
    <location>
        <begin position="94"/>
        <end position="96"/>
    </location>
</feature>
<dbReference type="InterPro" id="IPR046884">
    <property type="entry name" value="MnmA-like_central"/>
</dbReference>
<dbReference type="CDD" id="cd01998">
    <property type="entry name" value="MnmA_TRMU-like"/>
    <property type="match status" value="1"/>
</dbReference>
<accession>A0A839HFR5</accession>
<reference evidence="12 13" key="1">
    <citation type="journal article" date="2020" name="Arch. Microbiol.">
        <title>The genome sequence of the giant phototrophic gammaproteobacterium Thiospirillum jenense gives insight into its physiological properties and phylogenetic relationships.</title>
        <authorList>
            <person name="Imhoff J.F."/>
            <person name="Meyer T.E."/>
            <person name="Kyndt J.A."/>
        </authorList>
    </citation>
    <scope>NUCLEOTIDE SEQUENCE [LARGE SCALE GENOMIC DNA]</scope>
    <source>
        <strain evidence="12 13">DSM 216</strain>
    </source>
</reference>
<feature type="domain" description="tRNA-specific 2-thiouridylase MnmA-like C-terminal" evidence="10">
    <location>
        <begin position="281"/>
        <end position="357"/>
    </location>
</feature>
<feature type="active site" description="Cysteine persulfide intermediate" evidence="9">
    <location>
        <position position="195"/>
    </location>
</feature>
<keyword evidence="5 9" id="KW-0067">ATP-binding</keyword>
<dbReference type="EMBL" id="JABVCQ010000029">
    <property type="protein sequence ID" value="MBB1126900.1"/>
    <property type="molecule type" value="Genomic_DNA"/>
</dbReference>
<dbReference type="PANTHER" id="PTHR11933:SF5">
    <property type="entry name" value="MITOCHONDRIAL TRNA-SPECIFIC 2-THIOURIDYLASE 1"/>
    <property type="match status" value="1"/>
</dbReference>
<keyword evidence="6 9" id="KW-0694">RNA-binding</keyword>
<evidence type="ECO:0000256" key="5">
    <source>
        <dbReference type="ARBA" id="ARBA00022840"/>
    </source>
</evidence>
<keyword evidence="13" id="KW-1185">Reference proteome</keyword>
<dbReference type="SUPFAM" id="SSF52402">
    <property type="entry name" value="Adenine nucleotide alpha hydrolases-like"/>
    <property type="match status" value="1"/>
</dbReference>
<comment type="subcellular location">
    <subcellularLocation>
        <location evidence="9">Cytoplasm</location>
    </subcellularLocation>
</comment>
<dbReference type="AlphaFoldDB" id="A0A839HFR5"/>
<dbReference type="Pfam" id="PF03054">
    <property type="entry name" value="tRNA_Me_trans"/>
    <property type="match status" value="1"/>
</dbReference>
<evidence type="ECO:0000259" key="10">
    <source>
        <dbReference type="Pfam" id="PF20258"/>
    </source>
</evidence>
<feature type="site" description="Interaction with tRNA" evidence="9">
    <location>
        <position position="124"/>
    </location>
</feature>
<evidence type="ECO:0000256" key="1">
    <source>
        <dbReference type="ARBA" id="ARBA00022555"/>
    </source>
</evidence>
<feature type="domain" description="tRNA-specific 2-thiouridylase MnmA-like central" evidence="11">
    <location>
        <begin position="204"/>
        <end position="271"/>
    </location>
</feature>
<keyword evidence="3 9" id="KW-0819">tRNA processing</keyword>
<evidence type="ECO:0000256" key="6">
    <source>
        <dbReference type="ARBA" id="ARBA00022884"/>
    </source>
</evidence>
<organism evidence="12 13">
    <name type="scientific">Thiospirillum jenense</name>
    <dbReference type="NCBI Taxonomy" id="1653858"/>
    <lineage>
        <taxon>Bacteria</taxon>
        <taxon>Pseudomonadati</taxon>
        <taxon>Pseudomonadota</taxon>
        <taxon>Gammaproteobacteria</taxon>
        <taxon>Chromatiales</taxon>
        <taxon>Chromatiaceae</taxon>
        <taxon>Thiospirillum</taxon>
    </lineage>
</organism>
<feature type="region of interest" description="Interaction with tRNA" evidence="9">
    <location>
        <begin position="145"/>
        <end position="147"/>
    </location>
</feature>
<keyword evidence="9" id="KW-0963">Cytoplasm</keyword>
<dbReference type="RefSeq" id="WP_182584529.1">
    <property type="nucleotide sequence ID" value="NZ_JABVCQ010000029.1"/>
</dbReference>
<dbReference type="Gene3D" id="3.40.50.620">
    <property type="entry name" value="HUPs"/>
    <property type="match status" value="1"/>
</dbReference>
<feature type="site" description="Interaction with tRNA" evidence="9">
    <location>
        <position position="341"/>
    </location>
</feature>
<dbReference type="GO" id="GO:0103016">
    <property type="term" value="F:tRNA-uridine 2-sulfurtransferase activity"/>
    <property type="evidence" value="ECO:0007669"/>
    <property type="project" value="UniProtKB-EC"/>
</dbReference>
<dbReference type="Pfam" id="PF20259">
    <property type="entry name" value="tRNA_Me_trans_M"/>
    <property type="match status" value="1"/>
</dbReference>
<name>A0A839HFR5_9GAMM</name>
<dbReference type="Pfam" id="PF20258">
    <property type="entry name" value="tRNA_Me_trans_C"/>
    <property type="match status" value="1"/>
</dbReference>
<dbReference type="InterPro" id="IPR023382">
    <property type="entry name" value="MnmA-like_central_sf"/>
</dbReference>
<comment type="caution">
    <text evidence="12">The sequence shown here is derived from an EMBL/GenBank/DDBJ whole genome shotgun (WGS) entry which is preliminary data.</text>
</comment>
<dbReference type="FunFam" id="2.30.30.280:FF:000001">
    <property type="entry name" value="tRNA-specific 2-thiouridylase MnmA"/>
    <property type="match status" value="1"/>
</dbReference>
<dbReference type="EC" id="2.8.1.13" evidence="9"/>
<protein>
    <recommendedName>
        <fullName evidence="9">tRNA-specific 2-thiouridylase MnmA</fullName>
        <ecNumber evidence="9">2.8.1.13</ecNumber>
    </recommendedName>
</protein>
<dbReference type="GO" id="GO:0005737">
    <property type="term" value="C:cytoplasm"/>
    <property type="evidence" value="ECO:0007669"/>
    <property type="project" value="UniProtKB-SubCell"/>
</dbReference>
<comment type="function">
    <text evidence="9">Catalyzes the 2-thiolation of uridine at the wobble position (U34) of tRNA, leading to the formation of s(2)U34.</text>
</comment>